<feature type="transmembrane region" description="Helical" evidence="2">
    <location>
        <begin position="440"/>
        <end position="463"/>
    </location>
</feature>
<feature type="compositionally biased region" description="Gly residues" evidence="1">
    <location>
        <begin position="735"/>
        <end position="749"/>
    </location>
</feature>
<feature type="transmembrane region" description="Helical" evidence="2">
    <location>
        <begin position="331"/>
        <end position="350"/>
    </location>
</feature>
<sequence>MASNNFPSNTPWSTQQQQQQQQQRHDLQHKVSDLSDTPYGGGDSPSGIQGRESLVSLQSYYGALLAVDTGASGSGHAYPSATAASSPLPLPPPSSPSWSAPFKQSPSGAGYTQVAGSSGDGKRNSGLRSFRARAYETIHEDDSIDMSLLKAAAPPGRSTTAYYSPVSTHDPGEPVTYDVTSFAGPPIGFMSDDQAQEASGTLTRGLGRGEVPELIKSDELLAASPTVKRSFSRSFSMRRAAHTPSPRSALRKLGQDEANRRGEVIGVVMEEEGPASDVDISSIVGPSRVGTFSSIDNPQAPRYPASPRQKATTQVFYPQPNWKPFPMRRPYLTFLIVLSVGLAIAQELLYQKSTRAPLLAFRGAAEIKPLYYFVVRFMPTIITVTFGVLWQNTDFEVKRLEAFYQLSKEGGALAAESINVDYITQFSFTIPFRALHRKHYAVAVSSVACMLAISLVPTLGAAVFQLNPDRQARADDPDLEKTITINAAISRALTLVLLAIAALGCFLAHQLDTRRTGLLADVKGIAGLASMAVVSHVLMDFRDMDVAKPKDIHHKLKHRRYMLRNSSLVPVDSASMAAATTQDNSDRYKDAHLPENPHPLMMRKEGYVPFLVGILLFLGFIPAFLFTGARALTERAPWVVTALAVCIKVAWGSLDTDVRMMEPYYLLSRRHAPARTLTLDYTAMPLAVRAFRALFNRHWLVFFVGWGSIMAEGLTIFVTSLSTVEGREFLQAVRGGGGGGGGGGWGGGQPDHRGRRDDGSSSSQEDVFDVGLSGSETVKSFVVSLAIAVFILGYMGATATAVFWRRRHPFLPRQPNTIASVLAFLHQSKMLYDFVGTAGLHGSGDRMAAHLERGGKTYGLGWFDGRDGRTHCGVDEEELTGCYKHGIDYALGNKPWLTEWQLF</sequence>
<evidence type="ECO:0000256" key="1">
    <source>
        <dbReference type="SAM" id="MobiDB-lite"/>
    </source>
</evidence>
<feature type="region of interest" description="Disordered" evidence="1">
    <location>
        <begin position="71"/>
        <end position="126"/>
    </location>
</feature>
<feature type="transmembrane region" description="Helical" evidence="2">
    <location>
        <begin position="699"/>
        <end position="721"/>
    </location>
</feature>
<feature type="compositionally biased region" description="Polar residues" evidence="1">
    <location>
        <begin position="1"/>
        <end position="14"/>
    </location>
</feature>
<dbReference type="InterPro" id="IPR021840">
    <property type="entry name" value="DUF3433"/>
</dbReference>
<keyword evidence="2" id="KW-0812">Transmembrane</keyword>
<dbReference type="Proteomes" id="UP001320420">
    <property type="component" value="Unassembled WGS sequence"/>
</dbReference>
<gene>
    <name evidence="3" type="ORF">SLS62_008346</name>
</gene>
<dbReference type="PANTHER" id="PTHR37544:SF3">
    <property type="entry name" value="SPRAY"/>
    <property type="match status" value="1"/>
</dbReference>
<feature type="region of interest" description="Disordered" evidence="1">
    <location>
        <begin position="1"/>
        <end position="51"/>
    </location>
</feature>
<evidence type="ECO:0000256" key="2">
    <source>
        <dbReference type="SAM" id="Phobius"/>
    </source>
</evidence>
<comment type="caution">
    <text evidence="3">The sequence shown here is derived from an EMBL/GenBank/DDBJ whole genome shotgun (WGS) entry which is preliminary data.</text>
</comment>
<dbReference type="PANTHER" id="PTHR37544">
    <property type="entry name" value="SPRAY-RELATED"/>
    <property type="match status" value="1"/>
</dbReference>
<accession>A0AAN9YLZ8</accession>
<evidence type="ECO:0000313" key="4">
    <source>
        <dbReference type="Proteomes" id="UP001320420"/>
    </source>
</evidence>
<keyword evidence="4" id="KW-1185">Reference proteome</keyword>
<feature type="region of interest" description="Disordered" evidence="1">
    <location>
        <begin position="735"/>
        <end position="767"/>
    </location>
</feature>
<feature type="compositionally biased region" description="Basic and acidic residues" evidence="1">
    <location>
        <begin position="750"/>
        <end position="759"/>
    </location>
</feature>
<dbReference type="Pfam" id="PF11915">
    <property type="entry name" value="DUF3433"/>
    <property type="match status" value="2"/>
</dbReference>
<protein>
    <submittedName>
        <fullName evidence="3">Uncharacterized protein</fullName>
    </submittedName>
</protein>
<name>A0AAN9YLZ8_9PEZI</name>
<keyword evidence="2" id="KW-0472">Membrane</keyword>
<dbReference type="AlphaFoldDB" id="A0AAN9YLZ8"/>
<dbReference type="EMBL" id="JAKJXP020000077">
    <property type="protein sequence ID" value="KAK7749166.1"/>
    <property type="molecule type" value="Genomic_DNA"/>
</dbReference>
<feature type="compositionally biased region" description="Basic and acidic residues" evidence="1">
    <location>
        <begin position="23"/>
        <end position="33"/>
    </location>
</feature>
<feature type="transmembrane region" description="Helical" evidence="2">
    <location>
        <begin position="370"/>
        <end position="390"/>
    </location>
</feature>
<feature type="transmembrane region" description="Helical" evidence="2">
    <location>
        <begin position="781"/>
        <end position="804"/>
    </location>
</feature>
<organism evidence="3 4">
    <name type="scientific">Diatrype stigma</name>
    <dbReference type="NCBI Taxonomy" id="117547"/>
    <lineage>
        <taxon>Eukaryota</taxon>
        <taxon>Fungi</taxon>
        <taxon>Dikarya</taxon>
        <taxon>Ascomycota</taxon>
        <taxon>Pezizomycotina</taxon>
        <taxon>Sordariomycetes</taxon>
        <taxon>Xylariomycetidae</taxon>
        <taxon>Xylariales</taxon>
        <taxon>Diatrypaceae</taxon>
        <taxon>Diatrype</taxon>
    </lineage>
</organism>
<reference evidence="3 4" key="1">
    <citation type="submission" date="2024-02" db="EMBL/GenBank/DDBJ databases">
        <title>De novo assembly and annotation of 12 fungi associated with fruit tree decline syndrome in Ontario, Canada.</title>
        <authorList>
            <person name="Sulman M."/>
            <person name="Ellouze W."/>
            <person name="Ilyukhin E."/>
        </authorList>
    </citation>
    <scope>NUCLEOTIDE SEQUENCE [LARGE SCALE GENOMIC DNA]</scope>
    <source>
        <strain evidence="3 4">M11/M66-122</strain>
    </source>
</reference>
<keyword evidence="2" id="KW-1133">Transmembrane helix</keyword>
<feature type="transmembrane region" description="Helical" evidence="2">
    <location>
        <begin position="607"/>
        <end position="629"/>
    </location>
</feature>
<feature type="transmembrane region" description="Helical" evidence="2">
    <location>
        <begin position="483"/>
        <end position="508"/>
    </location>
</feature>
<proteinExistence type="predicted"/>
<evidence type="ECO:0000313" key="3">
    <source>
        <dbReference type="EMBL" id="KAK7749166.1"/>
    </source>
</evidence>